<gene>
    <name evidence="7" type="primary">zraS_1</name>
    <name evidence="7" type="ORF">ACLFYP115_01753</name>
</gene>
<dbReference type="AlphaFoldDB" id="A0A6N2U555"/>
<evidence type="ECO:0000259" key="6">
    <source>
        <dbReference type="PROSITE" id="PS50109"/>
    </source>
</evidence>
<dbReference type="Pfam" id="PF02518">
    <property type="entry name" value="HATPase_c"/>
    <property type="match status" value="1"/>
</dbReference>
<dbReference type="SUPFAM" id="SSF55874">
    <property type="entry name" value="ATPase domain of HSP90 chaperone/DNA topoisomerase II/histidine kinase"/>
    <property type="match status" value="1"/>
</dbReference>
<sequence length="483" mass="55951">MGVGTSRGMPGTALLLFTILVWALFLLVYLSNRRNKSNQWCAFAGFCFSMGVFKEYLYFSLDPSLTADLSFYSPELSYHIYSVLTGVLYYLAMPCSIMFSFYFSNFDQRHPKSFRLLRFITFVPAVIFSVVYPIADTRFYQLNDRTYYLLAAIYNWSCGIFMTFLLLSTLVRERLQANYRQRKMAAVVVLTPLWYWLFSAFAIHLLGLRGLFKVWQGNIFIIFLLLLYYVKNLFEDGILGTRLKRETYDWTGSEAVIQKNAQYVGHALKNELSKIQWCLRIMQQKHPEGIREELDILSRSVSHLTNFVNKTKIYSDRISLDLKETPVRPLLEQSIQNIPTDMRKGIRFSVSCPRDLYLLCDSSHVLEVMNNLLNNAIEASASKGEIKLTCVEQAGRRQTVISVEDKGCGIPKEELPYLFEPYHTTKTTNHHLGLGLYYCTKVMKEHHGAIKVKSIPGKGTIFFLYFPLKYRLVRQKRGLSHEN</sequence>
<dbReference type="EMBL" id="CACRSQ010000003">
    <property type="protein sequence ID" value="VYT12717.1"/>
    <property type="molecule type" value="Genomic_DNA"/>
</dbReference>
<accession>A0A6N2U555</accession>
<evidence type="ECO:0000256" key="1">
    <source>
        <dbReference type="ARBA" id="ARBA00000085"/>
    </source>
</evidence>
<evidence type="ECO:0000256" key="5">
    <source>
        <dbReference type="ARBA" id="ARBA00023012"/>
    </source>
</evidence>
<evidence type="ECO:0000256" key="4">
    <source>
        <dbReference type="ARBA" id="ARBA00022777"/>
    </source>
</evidence>
<keyword evidence="7" id="KW-0808">Transferase</keyword>
<protein>
    <recommendedName>
        <fullName evidence="2">histidine kinase</fullName>
        <ecNumber evidence="2">2.7.13.3</ecNumber>
    </recommendedName>
</protein>
<dbReference type="SMART" id="SM00387">
    <property type="entry name" value="HATPase_c"/>
    <property type="match status" value="1"/>
</dbReference>
<keyword evidence="4" id="KW-0418">Kinase</keyword>
<feature type="domain" description="Histidine kinase" evidence="6">
    <location>
        <begin position="263"/>
        <end position="470"/>
    </location>
</feature>
<dbReference type="InterPro" id="IPR005467">
    <property type="entry name" value="His_kinase_dom"/>
</dbReference>
<dbReference type="InterPro" id="IPR003594">
    <property type="entry name" value="HATPase_dom"/>
</dbReference>
<dbReference type="GO" id="GO:0000155">
    <property type="term" value="F:phosphorelay sensor kinase activity"/>
    <property type="evidence" value="ECO:0007669"/>
    <property type="project" value="TreeGrafter"/>
</dbReference>
<dbReference type="RefSeq" id="WP_039946060.1">
    <property type="nucleotide sequence ID" value="NZ_BAABZP010000001.1"/>
</dbReference>
<dbReference type="Gene3D" id="3.30.565.10">
    <property type="entry name" value="Histidine kinase-like ATPase, C-terminal domain"/>
    <property type="match status" value="1"/>
</dbReference>
<dbReference type="PANTHER" id="PTHR43547:SF2">
    <property type="entry name" value="HYBRID SIGNAL TRANSDUCTION HISTIDINE KINASE C"/>
    <property type="match status" value="1"/>
</dbReference>
<keyword evidence="5" id="KW-0902">Two-component regulatory system</keyword>
<dbReference type="PRINTS" id="PR00344">
    <property type="entry name" value="BCTRLSENSOR"/>
</dbReference>
<dbReference type="PANTHER" id="PTHR43547">
    <property type="entry name" value="TWO-COMPONENT HISTIDINE KINASE"/>
    <property type="match status" value="1"/>
</dbReference>
<dbReference type="PROSITE" id="PS50109">
    <property type="entry name" value="HIS_KIN"/>
    <property type="match status" value="1"/>
</dbReference>
<evidence type="ECO:0000256" key="2">
    <source>
        <dbReference type="ARBA" id="ARBA00012438"/>
    </source>
</evidence>
<dbReference type="InterPro" id="IPR004358">
    <property type="entry name" value="Sig_transdc_His_kin-like_C"/>
</dbReference>
<name>A0A6N2U555_9FIRM</name>
<evidence type="ECO:0000313" key="7">
    <source>
        <dbReference type="EMBL" id="VYT12717.1"/>
    </source>
</evidence>
<proteinExistence type="predicted"/>
<dbReference type="InterPro" id="IPR036890">
    <property type="entry name" value="HATPase_C_sf"/>
</dbReference>
<comment type="catalytic activity">
    <reaction evidence="1">
        <text>ATP + protein L-histidine = ADP + protein N-phospho-L-histidine.</text>
        <dbReference type="EC" id="2.7.13.3"/>
    </reaction>
</comment>
<evidence type="ECO:0000256" key="3">
    <source>
        <dbReference type="ARBA" id="ARBA00022553"/>
    </source>
</evidence>
<keyword evidence="3" id="KW-0597">Phosphoprotein</keyword>
<dbReference type="EC" id="2.7.13.3" evidence="2"/>
<organism evidence="7">
    <name type="scientific">Anaerostipes caccae</name>
    <dbReference type="NCBI Taxonomy" id="105841"/>
    <lineage>
        <taxon>Bacteria</taxon>
        <taxon>Bacillati</taxon>
        <taxon>Bacillota</taxon>
        <taxon>Clostridia</taxon>
        <taxon>Lachnospirales</taxon>
        <taxon>Lachnospiraceae</taxon>
        <taxon>Anaerostipes</taxon>
    </lineage>
</organism>
<reference evidence="7" key="1">
    <citation type="submission" date="2019-11" db="EMBL/GenBank/DDBJ databases">
        <authorList>
            <person name="Feng L."/>
        </authorList>
    </citation>
    <scope>NUCLEOTIDE SEQUENCE</scope>
    <source>
        <strain evidence="7">AcaccaeLFYP115</strain>
    </source>
</reference>